<dbReference type="GO" id="GO:0005743">
    <property type="term" value="C:mitochondrial inner membrane"/>
    <property type="evidence" value="ECO:0007669"/>
    <property type="project" value="UniProtKB-SubCell"/>
</dbReference>
<dbReference type="GO" id="GO:0060090">
    <property type="term" value="F:molecular adaptor activity"/>
    <property type="evidence" value="ECO:0007669"/>
    <property type="project" value="Ensembl"/>
</dbReference>
<dbReference type="GO" id="GO:0045815">
    <property type="term" value="P:transcription initiation-coupled chromatin remodeling"/>
    <property type="evidence" value="ECO:0007669"/>
    <property type="project" value="Ensembl"/>
</dbReference>
<evidence type="ECO:0000256" key="2">
    <source>
        <dbReference type="ARBA" id="ARBA00022692"/>
    </source>
</evidence>
<keyword evidence="2 8" id="KW-0812">Transmembrane</keyword>
<accession>A0A8D0GPX8</accession>
<dbReference type="GO" id="GO:0050764">
    <property type="term" value="P:regulation of phagocytosis"/>
    <property type="evidence" value="ECO:0007669"/>
    <property type="project" value="Ensembl"/>
</dbReference>
<evidence type="ECO:0000256" key="5">
    <source>
        <dbReference type="ARBA" id="ARBA00023128"/>
    </source>
</evidence>
<evidence type="ECO:0000256" key="4">
    <source>
        <dbReference type="ARBA" id="ARBA00022989"/>
    </source>
</evidence>
<evidence type="ECO:0000313" key="10">
    <source>
        <dbReference type="Ensembl" id="ENSSPUP00000008442.1"/>
    </source>
</evidence>
<dbReference type="InterPro" id="IPR033122">
    <property type="entry name" value="LETM1-like_RBD"/>
</dbReference>
<evidence type="ECO:0000313" key="11">
    <source>
        <dbReference type="Proteomes" id="UP000694392"/>
    </source>
</evidence>
<feature type="transmembrane region" description="Helical" evidence="8">
    <location>
        <begin position="141"/>
        <end position="167"/>
    </location>
</feature>
<keyword evidence="5 7" id="KW-0496">Mitochondrion</keyword>
<dbReference type="GO" id="GO:0007005">
    <property type="term" value="P:mitochondrion organization"/>
    <property type="evidence" value="ECO:0007669"/>
    <property type="project" value="Ensembl"/>
</dbReference>
<dbReference type="PANTHER" id="PTHR14009">
    <property type="entry name" value="LEUCINE ZIPPER-EF-HAND CONTAINING TRANSMEMBRANE PROTEIN"/>
    <property type="match status" value="1"/>
</dbReference>
<evidence type="ECO:0000256" key="3">
    <source>
        <dbReference type="ARBA" id="ARBA00022792"/>
    </source>
</evidence>
<dbReference type="AlphaFoldDB" id="A0A8D0GPX8"/>
<dbReference type="OMA" id="EGGVHNM"/>
<dbReference type="GO" id="GO:0005654">
    <property type="term" value="C:nucleoplasm"/>
    <property type="evidence" value="ECO:0007669"/>
    <property type="project" value="Ensembl"/>
</dbReference>
<dbReference type="InterPro" id="IPR044202">
    <property type="entry name" value="LETM1/MDM38-like"/>
</dbReference>
<keyword evidence="6 8" id="KW-0472">Membrane</keyword>
<dbReference type="GO" id="GO:0120162">
    <property type="term" value="P:positive regulation of cold-induced thermogenesis"/>
    <property type="evidence" value="ECO:0007669"/>
    <property type="project" value="Ensembl"/>
</dbReference>
<dbReference type="GO" id="GO:0005730">
    <property type="term" value="C:nucleolus"/>
    <property type="evidence" value="ECO:0007669"/>
    <property type="project" value="Ensembl"/>
</dbReference>
<gene>
    <name evidence="10" type="primary">LETMD1</name>
</gene>
<sequence length="362" mass="41903">MALLCARGGLRLGLGLPVPAASLYRALRPPEPPPALLLPLPHGGLRHPEAYRYSTRTNSRALLSAFVTKAKDVNKKYEQYLEKTFPRFYQLYSRFMKGVQEFFSDAKEIRRIKQYMSENKIQFHQLPYREMERLRQFRRDLIKAIPIGIIAIPPFANYVVFVLMYLFPRQLLIRHFWTPKQQAEFHDIYHGMRREVYPEVIDGLAHVSRFLADVQLRGQMLDLCHKVQKGSHPEVAELQTVRSLFTGHPFGIHRLRVQQAKALSRVLFLTPYLPSAVLKYRLRSHAAEVQHLDRALMRLGVSELSDSEAQMACYVRGLNSIHLSPSQCRQWLEQWLQLSESLKDAEASLLVHSMVLLSANYA</sequence>
<keyword evidence="3" id="KW-0999">Mitochondrion inner membrane</keyword>
<proteinExistence type="predicted"/>
<comment type="subcellular location">
    <subcellularLocation>
        <location evidence="1">Mitochondrion inner membrane</location>
        <topology evidence="1">Single-pass membrane protein</topology>
    </subcellularLocation>
</comment>
<reference evidence="10" key="2">
    <citation type="submission" date="2025-09" db="UniProtKB">
        <authorList>
            <consortium name="Ensembl"/>
        </authorList>
    </citation>
    <scope>IDENTIFICATION</scope>
</reference>
<evidence type="ECO:0000256" key="8">
    <source>
        <dbReference type="SAM" id="Phobius"/>
    </source>
</evidence>
<dbReference type="PROSITE" id="PS51758">
    <property type="entry name" value="LETM1_RBD"/>
    <property type="match status" value="1"/>
</dbReference>
<dbReference type="GO" id="GO:0006754">
    <property type="term" value="P:ATP biosynthetic process"/>
    <property type="evidence" value="ECO:0007669"/>
    <property type="project" value="Ensembl"/>
</dbReference>
<keyword evidence="4 8" id="KW-1133">Transmembrane helix</keyword>
<dbReference type="GO" id="GO:0034142">
    <property type="term" value="P:toll-like receptor 4 signaling pathway"/>
    <property type="evidence" value="ECO:0007669"/>
    <property type="project" value="Ensembl"/>
</dbReference>
<evidence type="ECO:0000256" key="1">
    <source>
        <dbReference type="ARBA" id="ARBA00004434"/>
    </source>
</evidence>
<dbReference type="GO" id="GO:0006909">
    <property type="term" value="P:phagocytosis"/>
    <property type="evidence" value="ECO:0007669"/>
    <property type="project" value="Ensembl"/>
</dbReference>
<dbReference type="GO" id="GO:0032496">
    <property type="term" value="P:response to lipopolysaccharide"/>
    <property type="evidence" value="ECO:0007669"/>
    <property type="project" value="Ensembl"/>
</dbReference>
<dbReference type="Ensembl" id="ENSSPUT00000009004.1">
    <property type="protein sequence ID" value="ENSSPUP00000008442.1"/>
    <property type="gene ID" value="ENSSPUG00000006556.1"/>
</dbReference>
<dbReference type="GO" id="GO:1903409">
    <property type="term" value="P:reactive oxygen species biosynthetic process"/>
    <property type="evidence" value="ECO:0007669"/>
    <property type="project" value="Ensembl"/>
</dbReference>
<dbReference type="Pfam" id="PF07766">
    <property type="entry name" value="LETM1_RBD"/>
    <property type="match status" value="1"/>
</dbReference>
<dbReference type="GeneTree" id="ENSGT00950000183167"/>
<organism evidence="10 11">
    <name type="scientific">Sphenodon punctatus</name>
    <name type="common">Tuatara</name>
    <name type="synonym">Hatteria punctata</name>
    <dbReference type="NCBI Taxonomy" id="8508"/>
    <lineage>
        <taxon>Eukaryota</taxon>
        <taxon>Metazoa</taxon>
        <taxon>Chordata</taxon>
        <taxon>Craniata</taxon>
        <taxon>Vertebrata</taxon>
        <taxon>Euteleostomi</taxon>
        <taxon>Lepidosauria</taxon>
        <taxon>Sphenodontia</taxon>
        <taxon>Sphenodontidae</taxon>
        <taxon>Sphenodon</taxon>
    </lineage>
</organism>
<evidence type="ECO:0000256" key="6">
    <source>
        <dbReference type="ARBA" id="ARBA00023136"/>
    </source>
</evidence>
<evidence type="ECO:0000259" key="9">
    <source>
        <dbReference type="PROSITE" id="PS51758"/>
    </source>
</evidence>
<dbReference type="GO" id="GO:0038061">
    <property type="term" value="P:non-canonical NF-kappaB signal transduction"/>
    <property type="evidence" value="ECO:0007669"/>
    <property type="project" value="Ensembl"/>
</dbReference>
<feature type="domain" description="Letm1 RBD" evidence="9">
    <location>
        <begin position="184"/>
        <end position="362"/>
    </location>
</feature>
<dbReference type="PANTHER" id="PTHR14009:SF13">
    <property type="entry name" value="LETM1 DOMAIN-CONTAINING PROTEIN 1"/>
    <property type="match status" value="1"/>
</dbReference>
<dbReference type="Proteomes" id="UP000694392">
    <property type="component" value="Unplaced"/>
</dbReference>
<evidence type="ECO:0000256" key="7">
    <source>
        <dbReference type="PROSITE-ProRule" id="PRU01094"/>
    </source>
</evidence>
<reference evidence="10" key="1">
    <citation type="submission" date="2025-08" db="UniProtKB">
        <authorList>
            <consortium name="Ensembl"/>
        </authorList>
    </citation>
    <scope>IDENTIFICATION</scope>
</reference>
<protein>
    <submittedName>
        <fullName evidence="10">LETM1 domain containing 1</fullName>
    </submittedName>
</protein>
<keyword evidence="11" id="KW-1185">Reference proteome</keyword>
<dbReference type="GO" id="GO:0006954">
    <property type="term" value="P:inflammatory response"/>
    <property type="evidence" value="ECO:0007669"/>
    <property type="project" value="Ensembl"/>
</dbReference>
<dbReference type="GO" id="GO:0051560">
    <property type="term" value="P:mitochondrial calcium ion homeostasis"/>
    <property type="evidence" value="ECO:0007669"/>
    <property type="project" value="Ensembl"/>
</dbReference>
<name>A0A8D0GPX8_SPHPU</name>
<dbReference type="GO" id="GO:0050727">
    <property type="term" value="P:regulation of inflammatory response"/>
    <property type="evidence" value="ECO:0007669"/>
    <property type="project" value="Ensembl"/>
</dbReference>
<dbReference type="GO" id="GO:0043022">
    <property type="term" value="F:ribosome binding"/>
    <property type="evidence" value="ECO:0007669"/>
    <property type="project" value="InterPro"/>
</dbReference>